<dbReference type="PROSITE" id="PS51084">
    <property type="entry name" value="HIT_2"/>
    <property type="match status" value="1"/>
</dbReference>
<keyword evidence="6" id="KW-1185">Reference proteome</keyword>
<accession>M1LLD9</accession>
<feature type="domain" description="HIT" evidence="4">
    <location>
        <begin position="5"/>
        <end position="112"/>
    </location>
</feature>
<evidence type="ECO:0000313" key="6">
    <source>
        <dbReference type="Proteomes" id="UP000011547"/>
    </source>
</evidence>
<dbReference type="AlphaFoldDB" id="M1LLD9"/>
<name>M1LLD9_9PROT</name>
<dbReference type="InterPro" id="IPR036265">
    <property type="entry name" value="HIT-like_sf"/>
</dbReference>
<dbReference type="STRING" id="1208919.CDSE_0222"/>
<dbReference type="PATRIC" id="fig|1208919.3.peg.15"/>
<dbReference type="Proteomes" id="UP000011547">
    <property type="component" value="Chromosome"/>
</dbReference>
<sequence>MNECIFCKIANKLLPADIVFENELFIAFHDLKPLAPVHILLIPKKHVASLQDVTMDDEYWLGKMLLLAPKIATQNDCKDGFRVVSNAGISSGQEVFHLHFHILGKFSNNLTVKRNI</sequence>
<evidence type="ECO:0000256" key="3">
    <source>
        <dbReference type="PROSITE-ProRule" id="PRU00464"/>
    </source>
</evidence>
<dbReference type="OrthoDB" id="9784774at2"/>
<dbReference type="PRINTS" id="PR00332">
    <property type="entry name" value="HISTRIAD"/>
</dbReference>
<dbReference type="KEGG" id="kde:CDSE_0222"/>
<dbReference type="GO" id="GO:0003824">
    <property type="term" value="F:catalytic activity"/>
    <property type="evidence" value="ECO:0007669"/>
    <property type="project" value="InterPro"/>
</dbReference>
<dbReference type="HOGENOM" id="CLU_056776_8_1_4"/>
<evidence type="ECO:0000256" key="1">
    <source>
        <dbReference type="PIRSR" id="PIRSR601310-1"/>
    </source>
</evidence>
<dbReference type="InterPro" id="IPR011146">
    <property type="entry name" value="HIT-like"/>
</dbReference>
<dbReference type="EMBL" id="CP003803">
    <property type="protein sequence ID" value="AGF46577.1"/>
    <property type="molecule type" value="Genomic_DNA"/>
</dbReference>
<gene>
    <name evidence="5" type="ORF">CDSE_0222</name>
</gene>
<dbReference type="eggNOG" id="COG0537">
    <property type="taxonomic scope" value="Bacteria"/>
</dbReference>
<dbReference type="PROSITE" id="PS00892">
    <property type="entry name" value="HIT_1"/>
    <property type="match status" value="1"/>
</dbReference>
<dbReference type="PANTHER" id="PTHR23089">
    <property type="entry name" value="HISTIDINE TRIAD HIT PROTEIN"/>
    <property type="match status" value="1"/>
</dbReference>
<organism evidence="5 6">
    <name type="scientific">Candidatus Kinetoplastidibacterium desouzai TCC079E</name>
    <dbReference type="NCBI Taxonomy" id="1208919"/>
    <lineage>
        <taxon>Bacteria</taxon>
        <taxon>Pseudomonadati</taxon>
        <taxon>Pseudomonadota</taxon>
        <taxon>Betaproteobacteria</taxon>
        <taxon>Candidatus Kinetoplastidibacterium</taxon>
    </lineage>
</organism>
<feature type="short sequence motif" description="Histidine triad motif" evidence="2 3">
    <location>
        <begin position="97"/>
        <end position="101"/>
    </location>
</feature>
<dbReference type="InterPro" id="IPR019808">
    <property type="entry name" value="Histidine_triad_CS"/>
</dbReference>
<evidence type="ECO:0000313" key="5">
    <source>
        <dbReference type="EMBL" id="AGF46577.1"/>
    </source>
</evidence>
<reference evidence="5 6" key="1">
    <citation type="journal article" date="2013" name="Genome Biol. Evol.">
        <title>Genome evolution and phylogenomic analysis of candidatus kinetoplastibacterium, the betaproteobacterial endosymbionts of strigomonas and angomonas.</title>
        <authorList>
            <person name="Alves J.M."/>
            <person name="Serrano M.G."/>
            <person name="Maia da Silva F."/>
            <person name="Voegtly L.J."/>
            <person name="Matveyev A.V."/>
            <person name="Teixeira M.M."/>
            <person name="Camargo E.P."/>
            <person name="Buck G.A."/>
        </authorList>
    </citation>
    <scope>NUCLEOTIDE SEQUENCE [LARGE SCALE GENOMIC DNA]</scope>
    <source>
        <strain evidence="5 6">TCC079E</strain>
    </source>
</reference>
<evidence type="ECO:0000256" key="2">
    <source>
        <dbReference type="PIRSR" id="PIRSR601310-3"/>
    </source>
</evidence>
<evidence type="ECO:0000259" key="4">
    <source>
        <dbReference type="PROSITE" id="PS51084"/>
    </source>
</evidence>
<proteinExistence type="predicted"/>
<feature type="active site" description="Tele-AMP-histidine intermediate" evidence="1">
    <location>
        <position position="99"/>
    </location>
</feature>
<dbReference type="SUPFAM" id="SSF54197">
    <property type="entry name" value="HIT-like"/>
    <property type="match status" value="1"/>
</dbReference>
<dbReference type="Pfam" id="PF01230">
    <property type="entry name" value="HIT"/>
    <property type="match status" value="1"/>
</dbReference>
<protein>
    <submittedName>
        <fullName evidence="5">Hit-like protein involved in cell-cycle regulation</fullName>
    </submittedName>
</protein>
<dbReference type="CDD" id="cd01276">
    <property type="entry name" value="PKCI_related"/>
    <property type="match status" value="1"/>
</dbReference>
<dbReference type="Gene3D" id="3.30.428.10">
    <property type="entry name" value="HIT-like"/>
    <property type="match status" value="1"/>
</dbReference>
<dbReference type="RefSeq" id="WP_015395988.1">
    <property type="nucleotide sequence ID" value="NC_020294.1"/>
</dbReference>
<dbReference type="InterPro" id="IPR001310">
    <property type="entry name" value="Histidine_triad_HIT"/>
</dbReference>